<reference evidence="1" key="1">
    <citation type="submission" date="2023-06" db="EMBL/GenBank/DDBJ databases">
        <title>Genomic analysis of the entomopathogenic nematode Steinernema hermaphroditum.</title>
        <authorList>
            <person name="Schwarz E.M."/>
            <person name="Heppert J.K."/>
            <person name="Baniya A."/>
            <person name="Schwartz H.T."/>
            <person name="Tan C.-H."/>
            <person name="Antoshechkin I."/>
            <person name="Sternberg P.W."/>
            <person name="Goodrich-Blair H."/>
            <person name="Dillman A.R."/>
        </authorList>
    </citation>
    <scope>NUCLEOTIDE SEQUENCE</scope>
    <source>
        <strain evidence="1">PS9179</strain>
        <tissue evidence="1">Whole animal</tissue>
    </source>
</reference>
<evidence type="ECO:0000313" key="1">
    <source>
        <dbReference type="EMBL" id="KAK0406928.1"/>
    </source>
</evidence>
<proteinExistence type="predicted"/>
<evidence type="ECO:0000313" key="2">
    <source>
        <dbReference type="Proteomes" id="UP001175271"/>
    </source>
</evidence>
<accession>A0AA39HJC6</accession>
<dbReference type="AlphaFoldDB" id="A0AA39HJC6"/>
<keyword evidence="2" id="KW-1185">Reference proteome</keyword>
<dbReference type="Proteomes" id="UP001175271">
    <property type="component" value="Unassembled WGS sequence"/>
</dbReference>
<gene>
    <name evidence="1" type="ORF">QR680_018894</name>
</gene>
<dbReference type="EMBL" id="JAUCMV010000004">
    <property type="protein sequence ID" value="KAK0406928.1"/>
    <property type="molecule type" value="Genomic_DNA"/>
</dbReference>
<protein>
    <submittedName>
        <fullName evidence="1">Uncharacterized protein</fullName>
    </submittedName>
</protein>
<comment type="caution">
    <text evidence="1">The sequence shown here is derived from an EMBL/GenBank/DDBJ whole genome shotgun (WGS) entry which is preliminary data.</text>
</comment>
<organism evidence="1 2">
    <name type="scientific">Steinernema hermaphroditum</name>
    <dbReference type="NCBI Taxonomy" id="289476"/>
    <lineage>
        <taxon>Eukaryota</taxon>
        <taxon>Metazoa</taxon>
        <taxon>Ecdysozoa</taxon>
        <taxon>Nematoda</taxon>
        <taxon>Chromadorea</taxon>
        <taxon>Rhabditida</taxon>
        <taxon>Tylenchina</taxon>
        <taxon>Panagrolaimomorpha</taxon>
        <taxon>Strongyloidoidea</taxon>
        <taxon>Steinernematidae</taxon>
        <taxon>Steinernema</taxon>
    </lineage>
</organism>
<sequence>MPTFNSTVPTTSRRSKIPSLQCHFEKPSRAIVRHFGGDDFAEADPEECDGGFCIKYAHREGTARGCSQVGIGLTVSGYCKNMSKKNSCIDFEGGRLCCCNDRTLCNAAPPLWIGGSATLLGVLYLLVSG</sequence>
<name>A0AA39HJC6_9BILA</name>